<dbReference type="Proteomes" id="UP000254571">
    <property type="component" value="Unassembled WGS sequence"/>
</dbReference>
<name>A0A7H4NVD6_9ENTR</name>
<dbReference type="EMBL" id="UGMX01000002">
    <property type="protein sequence ID" value="STW04151.1"/>
    <property type="molecule type" value="Genomic_DNA"/>
</dbReference>
<keyword evidence="1" id="KW-0812">Transmembrane</keyword>
<keyword evidence="1" id="KW-1133">Transmembrane helix</keyword>
<comment type="caution">
    <text evidence="2">The sequence shown here is derived from an EMBL/GenBank/DDBJ whole genome shotgun (WGS) entry which is preliminary data.</text>
</comment>
<gene>
    <name evidence="2" type="ORF">NCTC9149_00483</name>
</gene>
<feature type="transmembrane region" description="Helical" evidence="1">
    <location>
        <begin position="15"/>
        <end position="33"/>
    </location>
</feature>
<protein>
    <submittedName>
        <fullName evidence="2">Uncharacterized protein</fullName>
    </submittedName>
</protein>
<dbReference type="AlphaFoldDB" id="A0A7H4NVD6"/>
<organism evidence="2 3">
    <name type="scientific">Klebsiella grimontii</name>
    <dbReference type="NCBI Taxonomy" id="2058152"/>
    <lineage>
        <taxon>Bacteria</taxon>
        <taxon>Pseudomonadati</taxon>
        <taxon>Pseudomonadota</taxon>
        <taxon>Gammaproteobacteria</taxon>
        <taxon>Enterobacterales</taxon>
        <taxon>Enterobacteriaceae</taxon>
        <taxon>Klebsiella/Raoultella group</taxon>
        <taxon>Klebsiella</taxon>
    </lineage>
</organism>
<sequence>MRVEIERWLTGRKSLLTIPVVLVFIAGVWGWLLQPPPTRH</sequence>
<evidence type="ECO:0000313" key="3">
    <source>
        <dbReference type="Proteomes" id="UP000254571"/>
    </source>
</evidence>
<proteinExistence type="predicted"/>
<keyword evidence="1" id="KW-0472">Membrane</keyword>
<reference evidence="2 3" key="1">
    <citation type="submission" date="2018-06" db="EMBL/GenBank/DDBJ databases">
        <authorList>
            <consortium name="Pathogen Informatics"/>
            <person name="Doyle S."/>
        </authorList>
    </citation>
    <scope>NUCLEOTIDE SEQUENCE [LARGE SCALE GENOMIC DNA]</scope>
    <source>
        <strain evidence="2 3">NCTC9149</strain>
    </source>
</reference>
<accession>A0A7H4NVD6</accession>
<evidence type="ECO:0000313" key="2">
    <source>
        <dbReference type="EMBL" id="STW04151.1"/>
    </source>
</evidence>
<evidence type="ECO:0000256" key="1">
    <source>
        <dbReference type="SAM" id="Phobius"/>
    </source>
</evidence>